<dbReference type="GO" id="GO:0004458">
    <property type="term" value="F:D-lactate dehydrogenase (cytochrome) activity"/>
    <property type="evidence" value="ECO:0007669"/>
    <property type="project" value="TreeGrafter"/>
</dbReference>
<accession>A0A6I4T508</accession>
<dbReference type="Pfam" id="PF02913">
    <property type="entry name" value="FAD-oxidase_C"/>
    <property type="match status" value="1"/>
</dbReference>
<dbReference type="InterPro" id="IPR006094">
    <property type="entry name" value="Oxid_FAD_bind_N"/>
</dbReference>
<dbReference type="SUPFAM" id="SSF56176">
    <property type="entry name" value="FAD-binding/transporter-associated domain-like"/>
    <property type="match status" value="1"/>
</dbReference>
<dbReference type="Proteomes" id="UP000438476">
    <property type="component" value="Unassembled WGS sequence"/>
</dbReference>
<reference evidence="6 7" key="1">
    <citation type="submission" date="2019-12" db="EMBL/GenBank/DDBJ databases">
        <title>Genomic-based taxomic classification of the family Erythrobacteraceae.</title>
        <authorList>
            <person name="Xu L."/>
        </authorList>
    </citation>
    <scope>NUCLEOTIDE SEQUENCE [LARGE SCALE GENOMIC DNA]</scope>
    <source>
        <strain evidence="6 7">LMG 29518</strain>
    </source>
</reference>
<evidence type="ECO:0000256" key="1">
    <source>
        <dbReference type="ARBA" id="ARBA00001974"/>
    </source>
</evidence>
<dbReference type="InterPro" id="IPR016164">
    <property type="entry name" value="FAD-linked_Oxase-like_C"/>
</dbReference>
<dbReference type="InterPro" id="IPR016170">
    <property type="entry name" value="Cytok_DH_C_sf"/>
</dbReference>
<evidence type="ECO:0000313" key="6">
    <source>
        <dbReference type="EMBL" id="MXO65231.1"/>
    </source>
</evidence>
<organism evidence="6 7">
    <name type="scientific">Altericroceibacterium endophyticum</name>
    <dbReference type="NCBI Taxonomy" id="1808508"/>
    <lineage>
        <taxon>Bacteria</taxon>
        <taxon>Pseudomonadati</taxon>
        <taxon>Pseudomonadota</taxon>
        <taxon>Alphaproteobacteria</taxon>
        <taxon>Sphingomonadales</taxon>
        <taxon>Erythrobacteraceae</taxon>
        <taxon>Altericroceibacterium</taxon>
    </lineage>
</organism>
<evidence type="ECO:0000256" key="3">
    <source>
        <dbReference type="ARBA" id="ARBA00022827"/>
    </source>
</evidence>
<evidence type="ECO:0000256" key="4">
    <source>
        <dbReference type="ARBA" id="ARBA00023002"/>
    </source>
</evidence>
<keyword evidence="7" id="KW-1185">Reference proteome</keyword>
<feature type="domain" description="FAD-binding PCMH-type" evidence="5">
    <location>
        <begin position="50"/>
        <end position="235"/>
    </location>
</feature>
<dbReference type="Gene3D" id="3.40.462.10">
    <property type="entry name" value="FAD-linked oxidases, C-terminal domain"/>
    <property type="match status" value="1"/>
</dbReference>
<dbReference type="InterPro" id="IPR036318">
    <property type="entry name" value="FAD-bd_PCMH-like_sf"/>
</dbReference>
<dbReference type="EMBL" id="WTYT01000002">
    <property type="protein sequence ID" value="MXO65231.1"/>
    <property type="molecule type" value="Genomic_DNA"/>
</dbReference>
<gene>
    <name evidence="6" type="ORF">GRI91_05645</name>
</gene>
<dbReference type="PANTHER" id="PTHR11748:SF114">
    <property type="entry name" value="ARYL-ALCOHOL OXIDASE VANILLYL-ALCOHOL OXIDASE (AFU_ORTHOLOGUE AFUA_3G09500)-RELATED"/>
    <property type="match status" value="1"/>
</dbReference>
<evidence type="ECO:0000259" key="5">
    <source>
        <dbReference type="PROSITE" id="PS51387"/>
    </source>
</evidence>
<dbReference type="GO" id="GO:0008720">
    <property type="term" value="F:D-lactate dehydrogenase (NAD+) activity"/>
    <property type="evidence" value="ECO:0007669"/>
    <property type="project" value="TreeGrafter"/>
</dbReference>
<dbReference type="OrthoDB" id="9811557at2"/>
<dbReference type="AlphaFoldDB" id="A0A6I4T508"/>
<dbReference type="Gene3D" id="3.30.43.10">
    <property type="entry name" value="Uridine Diphospho-n-acetylenolpyruvylglucosamine Reductase, domain 2"/>
    <property type="match status" value="1"/>
</dbReference>
<dbReference type="PANTHER" id="PTHR11748">
    <property type="entry name" value="D-LACTATE DEHYDROGENASE"/>
    <property type="match status" value="1"/>
</dbReference>
<dbReference type="InterPro" id="IPR016167">
    <property type="entry name" value="FAD-bd_PCMH_sub1"/>
</dbReference>
<keyword evidence="3" id="KW-0274">FAD</keyword>
<dbReference type="InterPro" id="IPR016171">
    <property type="entry name" value="Vanillyl_alc_oxidase_C-sub2"/>
</dbReference>
<dbReference type="PROSITE" id="PS51387">
    <property type="entry name" value="FAD_PCMH"/>
    <property type="match status" value="1"/>
</dbReference>
<dbReference type="Gene3D" id="3.30.465.10">
    <property type="match status" value="1"/>
</dbReference>
<keyword evidence="2" id="KW-0285">Flavoprotein</keyword>
<dbReference type="GO" id="GO:0071949">
    <property type="term" value="F:FAD binding"/>
    <property type="evidence" value="ECO:0007669"/>
    <property type="project" value="InterPro"/>
</dbReference>
<evidence type="ECO:0000256" key="2">
    <source>
        <dbReference type="ARBA" id="ARBA00022630"/>
    </source>
</evidence>
<protein>
    <submittedName>
        <fullName evidence="6">FAD-binding protein</fullName>
    </submittedName>
</protein>
<dbReference type="SUPFAM" id="SSF55103">
    <property type="entry name" value="FAD-linked oxidases, C-terminal domain"/>
    <property type="match status" value="1"/>
</dbReference>
<comment type="caution">
    <text evidence="6">The sequence shown here is derived from an EMBL/GenBank/DDBJ whole genome shotgun (WGS) entry which is preliminary data.</text>
</comment>
<name>A0A6I4T508_9SPHN</name>
<proteinExistence type="predicted"/>
<keyword evidence="4" id="KW-0560">Oxidoreductase</keyword>
<dbReference type="InterPro" id="IPR016169">
    <property type="entry name" value="FAD-bd_PCMH_sub2"/>
</dbReference>
<dbReference type="Pfam" id="PF01565">
    <property type="entry name" value="FAD_binding_4"/>
    <property type="match status" value="1"/>
</dbReference>
<dbReference type="Gene3D" id="1.10.45.10">
    <property type="entry name" value="Vanillyl-alcohol Oxidase, Chain A, domain 4"/>
    <property type="match status" value="1"/>
</dbReference>
<dbReference type="InterPro" id="IPR004113">
    <property type="entry name" value="FAD-bd_oxidored_4_C"/>
</dbReference>
<dbReference type="GO" id="GO:1903457">
    <property type="term" value="P:lactate catabolic process"/>
    <property type="evidence" value="ECO:0007669"/>
    <property type="project" value="TreeGrafter"/>
</dbReference>
<evidence type="ECO:0000313" key="7">
    <source>
        <dbReference type="Proteomes" id="UP000438476"/>
    </source>
</evidence>
<comment type="cofactor">
    <cofactor evidence="1">
        <name>FAD</name>
        <dbReference type="ChEBI" id="CHEBI:57692"/>
    </cofactor>
</comment>
<dbReference type="RefSeq" id="WP_160735650.1">
    <property type="nucleotide sequence ID" value="NZ_WTYT01000002.1"/>
</dbReference>
<dbReference type="InterPro" id="IPR016166">
    <property type="entry name" value="FAD-bd_PCMH"/>
</dbReference>
<sequence>MAEIPLPPKINASLLRQAQRAFESALGADKVFFEELDRISYQDAFAVDDAAHLPSGAIAPTSVEEVQAVMRIANQYGIPLWPIARGKNLGYGGTAPELSGSVVLDMSRMKKIEFDEQMGTVVVEPGVGFYDLYDYIQQNNLPYWLSTPGNSWGSVMGNALDRGVGYTPYGEHTKKICGMEVVLPEGDVVRTGMGAFAGAPTWQAYQFGFGPSWDQMFVQSNFGVVTKMGLWLMPEPESLMGMDVEFDSPEDLKAMVDTIGPLRREGILRQNPSIGNWLRAAAVLTTRQEWTDKPGALGDDVISAIRKRFNIGWWGVSLRLYGREDVNKASYKILEKAINDISPMSIKPTTWVKGQPMEYTGWTGTPMTFPMQNVNWYGGRGGHIGFSPILPQDGDAALAQFKRTYDRYNEWGMDYQGSFAFGERHLTNVNAMIFDKDNPEMMGKIDPFFRTLVADAADNGYGEYRTHLDYMDLVAKTYDYNNNAMRRLNEKVKDALDPNGILAPGKSGIWPRKLRGEREA</sequence>